<dbReference type="AlphaFoldDB" id="K0ZAL6"/>
<dbReference type="SUPFAM" id="SSF89155">
    <property type="entry name" value="TorD-like"/>
    <property type="match status" value="1"/>
</dbReference>
<keyword evidence="3" id="KW-1185">Reference proteome</keyword>
<dbReference type="PANTHER" id="PTHR34227">
    <property type="entry name" value="CHAPERONE PROTEIN YCDY"/>
    <property type="match status" value="1"/>
</dbReference>
<evidence type="ECO:0008006" key="4">
    <source>
        <dbReference type="Google" id="ProtNLM"/>
    </source>
</evidence>
<keyword evidence="1" id="KW-0143">Chaperone</keyword>
<dbReference type="InterPro" id="IPR020945">
    <property type="entry name" value="DMSO/NO3_reduct_chaperone"/>
</dbReference>
<dbReference type="Gene3D" id="1.10.3480.10">
    <property type="entry name" value="TorD-like"/>
    <property type="match status" value="1"/>
</dbReference>
<organism evidence="2 3">
    <name type="scientific">Slackia piriformis YIT 12062</name>
    <dbReference type="NCBI Taxonomy" id="742818"/>
    <lineage>
        <taxon>Bacteria</taxon>
        <taxon>Bacillati</taxon>
        <taxon>Actinomycetota</taxon>
        <taxon>Coriobacteriia</taxon>
        <taxon>Eggerthellales</taxon>
        <taxon>Eggerthellaceae</taxon>
        <taxon>Slackia</taxon>
    </lineage>
</organism>
<comment type="caution">
    <text evidence="2">The sequence shown here is derived from an EMBL/GenBank/DDBJ whole genome shotgun (WGS) entry which is preliminary data.</text>
</comment>
<sequence length="248" mass="28249">MQEKEHGVQAVDACGSVAADADVEAMGAALKGRSAFYRMISALYFKPLSQEQIDRMAQADFSAYESVNEAFDKGLADIGRMLRKRNTGTRQDLAVDFTAAFAGTSSWEGRYAVPYKSVFTSDEGLMYQDGYREVFSAFKQNCVRRRDGLDYPDDHLSFMCEFMAILSDHAESHMRAGEWVKARKDLETSRDFLDAHIMSWFADFSDLAQKILKGRFYRGVLEMTEGFFELDRDVMREMLEEVEARRAA</sequence>
<evidence type="ECO:0000313" key="3">
    <source>
        <dbReference type="Proteomes" id="UP000006069"/>
    </source>
</evidence>
<proteinExistence type="predicted"/>
<evidence type="ECO:0000313" key="2">
    <source>
        <dbReference type="EMBL" id="EJZ84445.1"/>
    </source>
</evidence>
<gene>
    <name evidence="2" type="ORF">HMPREF9451_00046</name>
</gene>
<dbReference type="eggNOG" id="COG3381">
    <property type="taxonomic scope" value="Bacteria"/>
</dbReference>
<dbReference type="InterPro" id="IPR036411">
    <property type="entry name" value="TorD-like_sf"/>
</dbReference>
<dbReference type="EMBL" id="ADMD01000001">
    <property type="protein sequence ID" value="EJZ84445.1"/>
    <property type="molecule type" value="Genomic_DNA"/>
</dbReference>
<protein>
    <recommendedName>
        <fullName evidence="4">Molecular chaperone TorD family protein</fullName>
    </recommendedName>
</protein>
<name>K0ZAL6_9ACTN</name>
<dbReference type="HOGENOM" id="CLU_077650_0_1_11"/>
<reference evidence="2 3" key="1">
    <citation type="submission" date="2012-08" db="EMBL/GenBank/DDBJ databases">
        <title>The Genome Sequence of Slackia piriformis YIT 12062.</title>
        <authorList>
            <consortium name="The Broad Institute Genome Sequencing Platform"/>
            <person name="Earl A."/>
            <person name="Ward D."/>
            <person name="Feldgarden M."/>
            <person name="Gevers D."/>
            <person name="Morotomi M."/>
            <person name="Walker B."/>
            <person name="Young S.K."/>
            <person name="Zeng Q."/>
            <person name="Gargeya S."/>
            <person name="Fitzgerald M."/>
            <person name="Haas B."/>
            <person name="Abouelleil A."/>
            <person name="Alvarado L."/>
            <person name="Arachchi H.M."/>
            <person name="Berlin A.M."/>
            <person name="Chapman S.B."/>
            <person name="Goldberg J."/>
            <person name="Griggs A."/>
            <person name="Gujja S."/>
            <person name="Hansen M."/>
            <person name="Howarth C."/>
            <person name="Imamovic A."/>
            <person name="Larimer J."/>
            <person name="McCowen C."/>
            <person name="Montmayeur A."/>
            <person name="Murphy C."/>
            <person name="Neiman D."/>
            <person name="Pearson M."/>
            <person name="Priest M."/>
            <person name="Roberts A."/>
            <person name="Saif S."/>
            <person name="Shea T."/>
            <person name="Sisk P."/>
            <person name="Sykes S."/>
            <person name="Wortman J."/>
            <person name="Nusbaum C."/>
            <person name="Birren B."/>
        </authorList>
    </citation>
    <scope>NUCLEOTIDE SEQUENCE [LARGE SCALE GENOMIC DNA]</scope>
    <source>
        <strain evidence="2 3">YIT 12062</strain>
    </source>
</reference>
<evidence type="ECO:0000256" key="1">
    <source>
        <dbReference type="ARBA" id="ARBA00023186"/>
    </source>
</evidence>
<dbReference type="InterPro" id="IPR050289">
    <property type="entry name" value="TorD/DmsD_chaperones"/>
</dbReference>
<dbReference type="Pfam" id="PF02613">
    <property type="entry name" value="Nitrate_red_del"/>
    <property type="match status" value="1"/>
</dbReference>
<dbReference type="InParanoid" id="K0ZAL6"/>
<dbReference type="Proteomes" id="UP000006069">
    <property type="component" value="Unassembled WGS sequence"/>
</dbReference>
<dbReference type="PANTHER" id="PTHR34227:SF11">
    <property type="entry name" value="CHAPERONE PROTEIN TORD"/>
    <property type="match status" value="1"/>
</dbReference>
<accession>K0ZAL6</accession>
<dbReference type="PATRIC" id="fig|742818.3.peg.49"/>